<dbReference type="GO" id="GO:0031071">
    <property type="term" value="F:cysteine desulfurase activity"/>
    <property type="evidence" value="ECO:0007669"/>
    <property type="project" value="UniProtKB-EC"/>
</dbReference>
<dbReference type="EC" id="2.8.1.7" evidence="3"/>
<evidence type="ECO:0000313" key="8">
    <source>
        <dbReference type="EMBL" id="VAW48280.1"/>
    </source>
</evidence>
<dbReference type="InterPro" id="IPR020578">
    <property type="entry name" value="Aminotrans_V_PyrdxlP_BS"/>
</dbReference>
<comment type="similarity">
    <text evidence="2">Belongs to the class-V pyridoxal-phosphate-dependent aminotransferase family. Csd subfamily.</text>
</comment>
<evidence type="ECO:0000256" key="1">
    <source>
        <dbReference type="ARBA" id="ARBA00001933"/>
    </source>
</evidence>
<evidence type="ECO:0000256" key="2">
    <source>
        <dbReference type="ARBA" id="ARBA00010447"/>
    </source>
</evidence>
<dbReference type="GO" id="GO:0030170">
    <property type="term" value="F:pyridoxal phosphate binding"/>
    <property type="evidence" value="ECO:0007669"/>
    <property type="project" value="InterPro"/>
</dbReference>
<keyword evidence="4 8" id="KW-0808">Transferase</keyword>
<dbReference type="PANTHER" id="PTHR43586:SF8">
    <property type="entry name" value="CYSTEINE DESULFURASE 1, CHLOROPLASTIC"/>
    <property type="match status" value="1"/>
</dbReference>
<reference evidence="8" key="1">
    <citation type="submission" date="2018-06" db="EMBL/GenBank/DDBJ databases">
        <authorList>
            <person name="Zhirakovskaya E."/>
        </authorList>
    </citation>
    <scope>NUCLEOTIDE SEQUENCE</scope>
</reference>
<dbReference type="Gene3D" id="3.90.1150.10">
    <property type="entry name" value="Aspartate Aminotransferase, domain 1"/>
    <property type="match status" value="1"/>
</dbReference>
<dbReference type="CDD" id="cd06453">
    <property type="entry name" value="SufS_like"/>
    <property type="match status" value="1"/>
</dbReference>
<feature type="domain" description="Aminotransferase class V" evidence="7">
    <location>
        <begin position="31"/>
        <end position="400"/>
    </location>
</feature>
<protein>
    <recommendedName>
        <fullName evidence="3">cysteine desulfurase</fullName>
        <ecNumber evidence="3">2.8.1.7</ecNumber>
    </recommendedName>
</protein>
<dbReference type="AlphaFoldDB" id="A0A3B0W781"/>
<evidence type="ECO:0000259" key="7">
    <source>
        <dbReference type="Pfam" id="PF00266"/>
    </source>
</evidence>
<dbReference type="Pfam" id="PF00266">
    <property type="entry name" value="Aminotran_5"/>
    <property type="match status" value="1"/>
</dbReference>
<dbReference type="PANTHER" id="PTHR43586">
    <property type="entry name" value="CYSTEINE DESULFURASE"/>
    <property type="match status" value="1"/>
</dbReference>
<keyword evidence="5" id="KW-0663">Pyridoxal phosphate</keyword>
<gene>
    <name evidence="8" type="ORF">MNBD_GAMMA04-1312</name>
</gene>
<evidence type="ECO:0000256" key="5">
    <source>
        <dbReference type="ARBA" id="ARBA00022898"/>
    </source>
</evidence>
<evidence type="ECO:0000256" key="3">
    <source>
        <dbReference type="ARBA" id="ARBA00012239"/>
    </source>
</evidence>
<dbReference type="NCBIfam" id="TIGR01979">
    <property type="entry name" value="sufS"/>
    <property type="match status" value="1"/>
</dbReference>
<comment type="cofactor">
    <cofactor evidence="1">
        <name>pyridoxal 5'-phosphate</name>
        <dbReference type="ChEBI" id="CHEBI:597326"/>
    </cofactor>
</comment>
<dbReference type="InterPro" id="IPR010970">
    <property type="entry name" value="Cys_dSase_SufS"/>
</dbReference>
<dbReference type="InterPro" id="IPR015422">
    <property type="entry name" value="PyrdxlP-dep_Trfase_small"/>
</dbReference>
<dbReference type="EMBL" id="UOFB01000251">
    <property type="protein sequence ID" value="VAW48280.1"/>
    <property type="molecule type" value="Genomic_DNA"/>
</dbReference>
<proteinExistence type="inferred from homology"/>
<evidence type="ECO:0000256" key="6">
    <source>
        <dbReference type="ARBA" id="ARBA00050776"/>
    </source>
</evidence>
<dbReference type="Gene3D" id="3.40.640.10">
    <property type="entry name" value="Type I PLP-dependent aspartate aminotransferase-like (Major domain)"/>
    <property type="match status" value="1"/>
</dbReference>
<dbReference type="PROSITE" id="PS00595">
    <property type="entry name" value="AA_TRANSFER_CLASS_5"/>
    <property type="match status" value="1"/>
</dbReference>
<evidence type="ECO:0000256" key="4">
    <source>
        <dbReference type="ARBA" id="ARBA00022679"/>
    </source>
</evidence>
<name>A0A3B0W781_9ZZZZ</name>
<dbReference type="GO" id="GO:0006534">
    <property type="term" value="P:cysteine metabolic process"/>
    <property type="evidence" value="ECO:0007669"/>
    <property type="project" value="InterPro"/>
</dbReference>
<sequence>MPDALKADLDFSDIRAQFPILDQTENGHPLVYLDNGATSQKPLCVIESIDTYYRLQNANVHRGVYGLSERATELYEGARETARVFLNARSTKEVVFVRGTTEAINLVAQTWARSNLKEDDEIIVTEMEHHSNIVPWQLLRDQLGIRLIVLRINQKGEICLNALKGLVSKKTKLLAVTHMSNALGSINPIKEMVEIAHSVGAKVLVDGAQATPHMTVDVQDLDCDFYALSGHKMYGPTGIGILYAKEALLEAMPPYQGGGDMIYSVTFEKTEYNVLPYKFEAGTPHIAGAIGLAAAMNFLQGIGLDRIAAYEAELLAYATEQLKQIEGLRIIGEAEHKGAVISFIIDGIHPHDMATLMDQDGVAVRASHHCAMPVMQHFNVPATVRASLGVYNSFADIDRLVYSIEEAKAMLL</sequence>
<dbReference type="InterPro" id="IPR015424">
    <property type="entry name" value="PyrdxlP-dep_Trfase"/>
</dbReference>
<organism evidence="8">
    <name type="scientific">hydrothermal vent metagenome</name>
    <dbReference type="NCBI Taxonomy" id="652676"/>
    <lineage>
        <taxon>unclassified sequences</taxon>
        <taxon>metagenomes</taxon>
        <taxon>ecological metagenomes</taxon>
    </lineage>
</organism>
<comment type="catalytic activity">
    <reaction evidence="6">
        <text>(sulfur carrier)-H + L-cysteine = (sulfur carrier)-SH + L-alanine</text>
        <dbReference type="Rhea" id="RHEA:43892"/>
        <dbReference type="Rhea" id="RHEA-COMP:14737"/>
        <dbReference type="Rhea" id="RHEA-COMP:14739"/>
        <dbReference type="ChEBI" id="CHEBI:29917"/>
        <dbReference type="ChEBI" id="CHEBI:35235"/>
        <dbReference type="ChEBI" id="CHEBI:57972"/>
        <dbReference type="ChEBI" id="CHEBI:64428"/>
        <dbReference type="EC" id="2.8.1.7"/>
    </reaction>
</comment>
<dbReference type="InterPro" id="IPR015421">
    <property type="entry name" value="PyrdxlP-dep_Trfase_major"/>
</dbReference>
<dbReference type="InterPro" id="IPR000192">
    <property type="entry name" value="Aminotrans_V_dom"/>
</dbReference>
<dbReference type="SUPFAM" id="SSF53383">
    <property type="entry name" value="PLP-dependent transferases"/>
    <property type="match status" value="1"/>
</dbReference>
<accession>A0A3B0W781</accession>